<evidence type="ECO:0000256" key="1">
    <source>
        <dbReference type="ARBA" id="ARBA00022801"/>
    </source>
</evidence>
<dbReference type="Gene3D" id="3.20.20.80">
    <property type="entry name" value="Glycosidases"/>
    <property type="match status" value="1"/>
</dbReference>
<feature type="signal peptide" evidence="6">
    <location>
        <begin position="1"/>
        <end position="31"/>
    </location>
</feature>
<dbReference type="Pfam" id="PF07555">
    <property type="entry name" value="NAGidase"/>
    <property type="match status" value="1"/>
</dbReference>
<evidence type="ECO:0000256" key="4">
    <source>
        <dbReference type="SAM" id="MobiDB-lite"/>
    </source>
</evidence>
<dbReference type="InterPro" id="IPR011496">
    <property type="entry name" value="O-GlcNAcase_cat"/>
</dbReference>
<dbReference type="InterPro" id="IPR029018">
    <property type="entry name" value="Hex-like_dom2"/>
</dbReference>
<sequence>MLKKRMKLKNLVVSLTIVGSFLISYAPAIHAESSKLNVAKNSNNVRSVTADIYPKPVFKDMLSQEGMKLNGTVNLVVHGTQDMATVRHIKKLLEDNDISYKLSENIVENEANLLITSDKDHCQTCKNINGVDTTALDKSNGYVLYTSDNENEKGEIIIIGADEDGVFNGVMTLKQIFEQGTDGIFAQVNIADYPNIIQRGVIEGFYGYPWSFEARVDMIRNMSDFKMNTYMYAPKDDPYHRDKWRELYPEKEAKEIRELVEIGKEENVDFVWMIHPGNDFQYGSDPDYANCDDFDKLITKFEQLYNLGIRQFGISYDDLSDWGTNLNCGSQHAEVLKRVKDEWIPTKDDIKPLVTVGSRYNNGWGPSFETYTAKIMEVMDADDIVLWTGRDTMSPISKEIFEVPKDTIGTDKNFSAWWNYPVNDYWDDRLLMQEFGTSVSNDVDNLNAFVLNPMNQAEASKVAIYSGADYAWNTAEFESHSSWQRAIKELTPDTAKSFERFADNIGGIKAHSGYYDESNYLSDKIDELTNELNSKTVSNETATVMLKEFELILQDVKILKKMNNTALLNDCKAHLDAYEALAKAGISGMKAILASNQENYMESLTALIDLRERLNEKVTYTIKSLEAPDSIHNEQWERDNVVNVGSNKLVPLLKQVQEHYEQIVLNKFKTGSLEFVTNIEDLTAEITSTEDSYTTSPITTQLDSDQWVGMKFSEVTRISKIQVDGINLKDIKLQYSFNGIEWKELKTKKLDDSNIFEDLIDVAYIRLINVTSNIINLDAVSISANIYHDTRITNPSISATMSFSTSAKFENIMDGDYQTGATFQRGEVGQYLQIDLGKILPIHDIKIYNQQWRNLAKFDLEISNDGDKWRKIGDTIEVKSQQRENITITVAGIIQQNLYSTTLDAKGEVGRYIRFTNQEVFSQPSVKSIHEIEVNKSVNHDNEANEWADVIETTLDTNNVKNTYDLNLSTYLTAEKVNNGDTLIYKTNTLTKVGQVMISQAFDHITNAKVEVQDTKGNWIDVGILSKESNTLEVNKIILGIRLTFDGSVIPKISEIIVTEATAKADYSKVDEAIEKANKLNKNDYKDFSLVEKAINAVVRDKNITEQEEVDLMAEAIEDAISKLEKKDNTTNKPSEGDNGNIDVKPNPVPDGSNNENLSDSESVNTGDQSVIESYVGIGMLSLLGISLLILRKRK</sequence>
<evidence type="ECO:0000256" key="2">
    <source>
        <dbReference type="ARBA" id="ARBA00023295"/>
    </source>
</evidence>
<dbReference type="Gene3D" id="3.30.379.10">
    <property type="entry name" value="Chitobiase/beta-hexosaminidase domain 2-like"/>
    <property type="match status" value="1"/>
</dbReference>
<keyword evidence="1 3" id="KW-0378">Hydrolase</keyword>
<keyword evidence="5" id="KW-0812">Transmembrane</keyword>
<dbReference type="GO" id="GO:0009100">
    <property type="term" value="P:glycoprotein metabolic process"/>
    <property type="evidence" value="ECO:0007669"/>
    <property type="project" value="TreeGrafter"/>
</dbReference>
<feature type="domain" description="F5/8 type C" evidence="7">
    <location>
        <begin position="779"/>
        <end position="937"/>
    </location>
</feature>
<dbReference type="PANTHER" id="PTHR13170">
    <property type="entry name" value="O-GLCNACASE"/>
    <property type="match status" value="1"/>
</dbReference>
<evidence type="ECO:0000256" key="6">
    <source>
        <dbReference type="SAM" id="SignalP"/>
    </source>
</evidence>
<evidence type="ECO:0000256" key="3">
    <source>
        <dbReference type="PROSITE-ProRule" id="PRU01353"/>
    </source>
</evidence>
<dbReference type="Pfam" id="PF00754">
    <property type="entry name" value="F5_F8_type_C"/>
    <property type="match status" value="1"/>
</dbReference>
<evidence type="ECO:0000259" key="8">
    <source>
        <dbReference type="PROSITE" id="PS52009"/>
    </source>
</evidence>
<dbReference type="InterPro" id="IPR008979">
    <property type="entry name" value="Galactose-bd-like_sf"/>
</dbReference>
<evidence type="ECO:0000256" key="5">
    <source>
        <dbReference type="SAM" id="Phobius"/>
    </source>
</evidence>
<proteinExistence type="inferred from homology"/>
<feature type="chain" id="PRO_5038981465" evidence="6">
    <location>
        <begin position="32"/>
        <end position="1195"/>
    </location>
</feature>
<name>A0A1I0CY15_9FIRM</name>
<feature type="transmembrane region" description="Helical" evidence="5">
    <location>
        <begin position="1174"/>
        <end position="1191"/>
    </location>
</feature>
<dbReference type="InterPro" id="IPR000421">
    <property type="entry name" value="FA58C"/>
</dbReference>
<dbReference type="Gene3D" id="1.20.1270.90">
    <property type="entry name" value="AF1782-like"/>
    <property type="match status" value="1"/>
</dbReference>
<dbReference type="PROSITE" id="PS50022">
    <property type="entry name" value="FA58C_3"/>
    <property type="match status" value="1"/>
</dbReference>
<dbReference type="OrthoDB" id="9760892at2"/>
<dbReference type="SUPFAM" id="SSF55545">
    <property type="entry name" value="beta-N-acetylhexosaminidase-like domain"/>
    <property type="match status" value="1"/>
</dbReference>
<dbReference type="GO" id="GO:0016231">
    <property type="term" value="F:beta-N-acetylglucosaminidase activity"/>
    <property type="evidence" value="ECO:0007669"/>
    <property type="project" value="TreeGrafter"/>
</dbReference>
<dbReference type="AlphaFoldDB" id="A0A1I0CY15"/>
<keyword evidence="5" id="KW-0472">Membrane</keyword>
<dbReference type="PROSITE" id="PS52009">
    <property type="entry name" value="GH84"/>
    <property type="match status" value="1"/>
</dbReference>
<dbReference type="GO" id="GO:0005975">
    <property type="term" value="P:carbohydrate metabolic process"/>
    <property type="evidence" value="ECO:0007669"/>
    <property type="project" value="UniProtKB-ARBA"/>
</dbReference>
<dbReference type="RefSeq" id="WP_092352441.1">
    <property type="nucleotide sequence ID" value="NZ_FOIN01000004.1"/>
</dbReference>
<dbReference type="SUPFAM" id="SSF140657">
    <property type="entry name" value="Hyaluronidase post-catalytic domain-like"/>
    <property type="match status" value="1"/>
</dbReference>
<dbReference type="Proteomes" id="UP000198558">
    <property type="component" value="Unassembled WGS sequence"/>
</dbReference>
<keyword evidence="10" id="KW-1185">Reference proteome</keyword>
<dbReference type="EMBL" id="FOIN01000004">
    <property type="protein sequence ID" value="SET24671.1"/>
    <property type="molecule type" value="Genomic_DNA"/>
</dbReference>
<evidence type="ECO:0000313" key="10">
    <source>
        <dbReference type="Proteomes" id="UP000198558"/>
    </source>
</evidence>
<dbReference type="Gene3D" id="2.60.120.260">
    <property type="entry name" value="Galactose-binding domain-like"/>
    <property type="match status" value="2"/>
</dbReference>
<keyword evidence="2 3" id="KW-0326">Glycosidase</keyword>
<evidence type="ECO:0000313" key="9">
    <source>
        <dbReference type="EMBL" id="SET24671.1"/>
    </source>
</evidence>
<comment type="similarity">
    <text evidence="3">Belongs to the glycosyl hydrolase 84 family.</text>
</comment>
<feature type="active site" description="Proton donor" evidence="3">
    <location>
        <position position="318"/>
    </location>
</feature>
<organism evidence="9 10">
    <name type="scientific">Thomasclavelia cocleata</name>
    <dbReference type="NCBI Taxonomy" id="69824"/>
    <lineage>
        <taxon>Bacteria</taxon>
        <taxon>Bacillati</taxon>
        <taxon>Bacillota</taxon>
        <taxon>Erysipelotrichia</taxon>
        <taxon>Erysipelotrichales</taxon>
        <taxon>Coprobacillaceae</taxon>
        <taxon>Thomasclavelia</taxon>
    </lineage>
</organism>
<feature type="region of interest" description="Disordered" evidence="4">
    <location>
        <begin position="1123"/>
        <end position="1166"/>
    </location>
</feature>
<dbReference type="GeneID" id="78287679"/>
<evidence type="ECO:0000259" key="7">
    <source>
        <dbReference type="PROSITE" id="PS50022"/>
    </source>
</evidence>
<dbReference type="InterPro" id="IPR015882">
    <property type="entry name" value="HEX_bac_N"/>
</dbReference>
<gene>
    <name evidence="9" type="ORF">SAMN04489758_10459</name>
</gene>
<feature type="domain" description="GH84" evidence="8">
    <location>
        <begin position="197"/>
        <end position="475"/>
    </location>
</feature>
<dbReference type="PANTHER" id="PTHR13170:SF16">
    <property type="entry name" value="PROTEIN O-GLCNACASE"/>
    <property type="match status" value="1"/>
</dbReference>
<protein>
    <submittedName>
        <fullName evidence="9">Hyaluronoglucosaminidase</fullName>
    </submittedName>
</protein>
<accession>A0A1I0CY15</accession>
<keyword evidence="5" id="KW-1133">Transmembrane helix</keyword>
<dbReference type="SUPFAM" id="SSF51445">
    <property type="entry name" value="(Trans)glycosidases"/>
    <property type="match status" value="1"/>
</dbReference>
<dbReference type="SUPFAM" id="SSF49785">
    <property type="entry name" value="Galactose-binding domain-like"/>
    <property type="match status" value="2"/>
</dbReference>
<feature type="compositionally biased region" description="Polar residues" evidence="4">
    <location>
        <begin position="1152"/>
        <end position="1166"/>
    </location>
</feature>
<dbReference type="InterPro" id="IPR051822">
    <property type="entry name" value="Glycosyl_Hydrolase_84"/>
</dbReference>
<dbReference type="Pfam" id="PF02838">
    <property type="entry name" value="Glyco_hydro_20b"/>
    <property type="match status" value="1"/>
</dbReference>
<reference evidence="10" key="1">
    <citation type="submission" date="2016-10" db="EMBL/GenBank/DDBJ databases">
        <authorList>
            <person name="Varghese N."/>
            <person name="Submissions S."/>
        </authorList>
    </citation>
    <scope>NUCLEOTIDE SEQUENCE [LARGE SCALE GENOMIC DNA]</scope>
    <source>
        <strain evidence="10">DSM 1551</strain>
    </source>
</reference>
<keyword evidence="6" id="KW-0732">Signal</keyword>
<dbReference type="Gene3D" id="1.20.58.460">
    <property type="entry name" value="Hyaluronidase post-catalytic domain-like"/>
    <property type="match status" value="1"/>
</dbReference>
<dbReference type="InterPro" id="IPR017853">
    <property type="entry name" value="GH"/>
</dbReference>